<reference evidence="9 10" key="1">
    <citation type="submission" date="2021-03" db="EMBL/GenBank/DDBJ databases">
        <title>novel species isolated from a fishpond in China.</title>
        <authorList>
            <person name="Lu H."/>
            <person name="Cai Z."/>
        </authorList>
    </citation>
    <scope>NUCLEOTIDE SEQUENCE [LARGE SCALE GENOMIC DNA]</scope>
    <source>
        <strain evidence="9 10">Y57</strain>
    </source>
</reference>
<gene>
    <name evidence="9" type="ORF">J0A65_11715</name>
</gene>
<organism evidence="9 10">
    <name type="scientific">Bowmanella yangjiangensis</name>
    <dbReference type="NCBI Taxonomy" id="2811230"/>
    <lineage>
        <taxon>Bacteria</taxon>
        <taxon>Pseudomonadati</taxon>
        <taxon>Pseudomonadota</taxon>
        <taxon>Gammaproteobacteria</taxon>
        <taxon>Alteromonadales</taxon>
        <taxon>Alteromonadaceae</taxon>
        <taxon>Bowmanella</taxon>
    </lineage>
</organism>
<evidence type="ECO:0000256" key="5">
    <source>
        <dbReference type="ARBA" id="ARBA00022842"/>
    </source>
</evidence>
<dbReference type="PANTHER" id="PTHR19136:SF81">
    <property type="entry name" value="MOLYBDENUM COFACTOR GUANYLYLTRANSFERASE"/>
    <property type="match status" value="1"/>
</dbReference>
<evidence type="ECO:0000256" key="6">
    <source>
        <dbReference type="ARBA" id="ARBA00023134"/>
    </source>
</evidence>
<keyword evidence="10" id="KW-1185">Reference proteome</keyword>
<protein>
    <submittedName>
        <fullName evidence="9">Molybdenum cofactor guanylyltransferase</fullName>
    </submittedName>
</protein>
<evidence type="ECO:0000256" key="1">
    <source>
        <dbReference type="ARBA" id="ARBA00022490"/>
    </source>
</evidence>
<name>A0ABS3CTT3_9ALTE</name>
<dbReference type="EMBL" id="JAFKCS010000010">
    <property type="protein sequence ID" value="MBN7820537.1"/>
    <property type="molecule type" value="Genomic_DNA"/>
</dbReference>
<feature type="domain" description="MobA-like NTP transferase" evidence="8">
    <location>
        <begin position="4"/>
        <end position="149"/>
    </location>
</feature>
<dbReference type="Gene3D" id="3.90.550.10">
    <property type="entry name" value="Spore Coat Polysaccharide Biosynthesis Protein SpsA, Chain A"/>
    <property type="match status" value="1"/>
</dbReference>
<evidence type="ECO:0000256" key="3">
    <source>
        <dbReference type="ARBA" id="ARBA00022723"/>
    </source>
</evidence>
<dbReference type="InterPro" id="IPR013482">
    <property type="entry name" value="Molybde_CF_guanTrfase"/>
</dbReference>
<dbReference type="InterPro" id="IPR029044">
    <property type="entry name" value="Nucleotide-diphossugar_trans"/>
</dbReference>
<keyword evidence="7" id="KW-0501">Molybdenum cofactor biosynthesis</keyword>
<dbReference type="Proteomes" id="UP000663992">
    <property type="component" value="Unassembled WGS sequence"/>
</dbReference>
<evidence type="ECO:0000259" key="8">
    <source>
        <dbReference type="Pfam" id="PF12804"/>
    </source>
</evidence>
<dbReference type="GO" id="GO:0016779">
    <property type="term" value="F:nucleotidyltransferase activity"/>
    <property type="evidence" value="ECO:0007669"/>
    <property type="project" value="UniProtKB-KW"/>
</dbReference>
<evidence type="ECO:0000256" key="7">
    <source>
        <dbReference type="ARBA" id="ARBA00023150"/>
    </source>
</evidence>
<dbReference type="InterPro" id="IPR025877">
    <property type="entry name" value="MobA-like_NTP_Trfase"/>
</dbReference>
<keyword evidence="1" id="KW-0963">Cytoplasm</keyword>
<dbReference type="SUPFAM" id="SSF53448">
    <property type="entry name" value="Nucleotide-diphospho-sugar transferases"/>
    <property type="match status" value="1"/>
</dbReference>
<keyword evidence="3" id="KW-0479">Metal-binding</keyword>
<keyword evidence="4" id="KW-0547">Nucleotide-binding</keyword>
<evidence type="ECO:0000313" key="9">
    <source>
        <dbReference type="EMBL" id="MBN7820537.1"/>
    </source>
</evidence>
<evidence type="ECO:0000256" key="4">
    <source>
        <dbReference type="ARBA" id="ARBA00022741"/>
    </source>
</evidence>
<keyword evidence="2" id="KW-0808">Transferase</keyword>
<sequence length="183" mass="19602">MLVGLVLAGGKSSRMQQDKALLAFAGTSLLTWAEALLRQSGCEEVLVSRNQPGFLADIYPDAGPLGGIYSALMHQTIGSSLVVLPVDMPFASPELLQHLINAGQARASACYFADCYLPMYLPVTQAARDFLQHLLATQGQGRVKALLHHINAIALPCPADLAPQLRNLNTPAQWQQATGQSPQ</sequence>
<dbReference type="RefSeq" id="WP_206594376.1">
    <property type="nucleotide sequence ID" value="NZ_JAFKCS010000010.1"/>
</dbReference>
<keyword evidence="5" id="KW-0460">Magnesium</keyword>
<dbReference type="PANTHER" id="PTHR19136">
    <property type="entry name" value="MOLYBDENUM COFACTOR GUANYLYLTRANSFERASE"/>
    <property type="match status" value="1"/>
</dbReference>
<accession>A0ABS3CTT3</accession>
<dbReference type="CDD" id="cd02503">
    <property type="entry name" value="MobA"/>
    <property type="match status" value="1"/>
</dbReference>
<keyword evidence="9" id="KW-0548">Nucleotidyltransferase</keyword>
<proteinExistence type="predicted"/>
<keyword evidence="6" id="KW-0342">GTP-binding</keyword>
<evidence type="ECO:0000313" key="10">
    <source>
        <dbReference type="Proteomes" id="UP000663992"/>
    </source>
</evidence>
<dbReference type="Pfam" id="PF12804">
    <property type="entry name" value="NTP_transf_3"/>
    <property type="match status" value="1"/>
</dbReference>
<comment type="caution">
    <text evidence="9">The sequence shown here is derived from an EMBL/GenBank/DDBJ whole genome shotgun (WGS) entry which is preliminary data.</text>
</comment>
<evidence type="ECO:0000256" key="2">
    <source>
        <dbReference type="ARBA" id="ARBA00022679"/>
    </source>
</evidence>